<evidence type="ECO:0000256" key="8">
    <source>
        <dbReference type="ARBA" id="ARBA00022989"/>
    </source>
</evidence>
<evidence type="ECO:0000256" key="1">
    <source>
        <dbReference type="ARBA" id="ARBA00004141"/>
    </source>
</evidence>
<dbReference type="PATRIC" id="fig|1590.166.peg.2624"/>
<evidence type="ECO:0000313" key="14">
    <source>
        <dbReference type="Proteomes" id="UP000076882"/>
    </source>
</evidence>
<comment type="similarity">
    <text evidence="2">Belongs to the TMEM175 family.</text>
</comment>
<comment type="subcellular location">
    <subcellularLocation>
        <location evidence="1">Membrane</location>
        <topology evidence="1">Multi-pass membrane protein</topology>
    </subcellularLocation>
</comment>
<comment type="catalytic activity">
    <reaction evidence="12">
        <text>K(+)(in) = K(+)(out)</text>
        <dbReference type="Rhea" id="RHEA:29463"/>
        <dbReference type="ChEBI" id="CHEBI:29103"/>
    </reaction>
</comment>
<dbReference type="GO" id="GO:0015252">
    <property type="term" value="F:proton channel activity"/>
    <property type="evidence" value="ECO:0007669"/>
    <property type="project" value="InterPro"/>
</dbReference>
<keyword evidence="10" id="KW-0472">Membrane</keyword>
<evidence type="ECO:0000256" key="2">
    <source>
        <dbReference type="ARBA" id="ARBA00006920"/>
    </source>
</evidence>
<evidence type="ECO:0000256" key="5">
    <source>
        <dbReference type="ARBA" id="ARBA00022692"/>
    </source>
</evidence>
<dbReference type="Pfam" id="PF06736">
    <property type="entry name" value="TMEM175"/>
    <property type="match status" value="1"/>
</dbReference>
<protein>
    <submittedName>
        <fullName evidence="13">Integral membrane protein</fullName>
    </submittedName>
</protein>
<evidence type="ECO:0000256" key="10">
    <source>
        <dbReference type="ARBA" id="ARBA00023136"/>
    </source>
</evidence>
<dbReference type="GO" id="GO:0005267">
    <property type="term" value="F:potassium channel activity"/>
    <property type="evidence" value="ECO:0007669"/>
    <property type="project" value="UniProtKB-KW"/>
</dbReference>
<evidence type="ECO:0000256" key="12">
    <source>
        <dbReference type="ARBA" id="ARBA00034430"/>
    </source>
</evidence>
<dbReference type="GO" id="GO:0016020">
    <property type="term" value="C:membrane"/>
    <property type="evidence" value="ECO:0007669"/>
    <property type="project" value="UniProtKB-SubCell"/>
</dbReference>
<gene>
    <name evidence="13" type="ORF">Lp19_1421</name>
</gene>
<sequence length="258" mass="29989">MTPPHQLLYFDLILPYQVLEKRFGRQFEKLITVITCELWYPKTLWEVLILKTDRFQAFSDGIFAILITILVLEFHIPDYQPGHLLAALLAQWPLILSYVFSYFYVGTLWLFHHDYFNMLQRIDRNVNMLNLLMLFSITLLDYPMSLVADALTTGNRQDMQTAFIVYDLVALFISATFYFMYAYLHHHQDLKKPGISMAFYAAIKFDPVRSVTIYGLAIVATFWSVWLGAILLAGGIIFHFLAYLRMSRQLEQAKGGTA</sequence>
<keyword evidence="6" id="KW-0631">Potassium channel</keyword>
<keyword evidence="7" id="KW-0630">Potassium</keyword>
<keyword evidence="9" id="KW-0406">Ion transport</keyword>
<name>A0A0R2GEN6_LACPN</name>
<dbReference type="PANTHER" id="PTHR31462:SF5">
    <property type="entry name" value="ENDOSOMAL_LYSOSOMAL PROTON CHANNEL TMEM175"/>
    <property type="match status" value="1"/>
</dbReference>
<dbReference type="Proteomes" id="UP000076882">
    <property type="component" value="Unassembled WGS sequence"/>
</dbReference>
<evidence type="ECO:0000256" key="11">
    <source>
        <dbReference type="ARBA" id="ARBA00023303"/>
    </source>
</evidence>
<keyword evidence="5" id="KW-0812">Transmembrane</keyword>
<dbReference type="RefSeq" id="WP_016527251.1">
    <property type="nucleotide sequence ID" value="NZ_AP018405.1"/>
</dbReference>
<evidence type="ECO:0000256" key="4">
    <source>
        <dbReference type="ARBA" id="ARBA00022538"/>
    </source>
</evidence>
<evidence type="ECO:0000256" key="9">
    <source>
        <dbReference type="ARBA" id="ARBA00023065"/>
    </source>
</evidence>
<dbReference type="AlphaFoldDB" id="A0A0R2GEN6"/>
<dbReference type="PANTHER" id="PTHR31462">
    <property type="entry name" value="ENDOSOMAL/LYSOSOMAL POTASSIUM CHANNEL TMEM175"/>
    <property type="match status" value="1"/>
</dbReference>
<keyword evidence="11" id="KW-0407">Ion channel</keyword>
<evidence type="ECO:0000313" key="13">
    <source>
        <dbReference type="EMBL" id="KZU95467.1"/>
    </source>
</evidence>
<dbReference type="GeneID" id="77215838"/>
<dbReference type="InterPro" id="IPR010617">
    <property type="entry name" value="TMEM175-like"/>
</dbReference>
<dbReference type="EMBL" id="LUXM01000026">
    <property type="protein sequence ID" value="KZU95467.1"/>
    <property type="molecule type" value="Genomic_DNA"/>
</dbReference>
<accession>A0A0R2GEN6</accession>
<proteinExistence type="inferred from homology"/>
<keyword evidence="3" id="KW-0813">Transport</keyword>
<reference evidence="13 14" key="1">
    <citation type="submission" date="2016-03" db="EMBL/GenBank/DDBJ databases">
        <title>Comparative genomics of 54 Lactobacillus plantarum strains reveals genomic uncoupling from niche constraints.</title>
        <authorList>
            <person name="Martino M.E."/>
        </authorList>
    </citation>
    <scope>NUCLEOTIDE SEQUENCE [LARGE SCALE GENOMIC DNA]</scope>
    <source>
        <strain evidence="13 14">19.1</strain>
    </source>
</reference>
<evidence type="ECO:0000256" key="6">
    <source>
        <dbReference type="ARBA" id="ARBA00022826"/>
    </source>
</evidence>
<evidence type="ECO:0000256" key="7">
    <source>
        <dbReference type="ARBA" id="ARBA00022958"/>
    </source>
</evidence>
<organism evidence="13 14">
    <name type="scientific">Lactiplantibacillus plantarum</name>
    <name type="common">Lactobacillus plantarum</name>
    <dbReference type="NCBI Taxonomy" id="1590"/>
    <lineage>
        <taxon>Bacteria</taxon>
        <taxon>Bacillati</taxon>
        <taxon>Bacillota</taxon>
        <taxon>Bacilli</taxon>
        <taxon>Lactobacillales</taxon>
        <taxon>Lactobacillaceae</taxon>
        <taxon>Lactiplantibacillus</taxon>
    </lineage>
</organism>
<evidence type="ECO:0000256" key="3">
    <source>
        <dbReference type="ARBA" id="ARBA00022448"/>
    </source>
</evidence>
<comment type="caution">
    <text evidence="13">The sequence shown here is derived from an EMBL/GenBank/DDBJ whole genome shotgun (WGS) entry which is preliminary data.</text>
</comment>
<keyword evidence="4" id="KW-0633">Potassium transport</keyword>
<keyword evidence="8" id="KW-1133">Transmembrane helix</keyword>